<reference evidence="2 3" key="1">
    <citation type="submission" date="2016-06" db="EMBL/GenBank/DDBJ databases">
        <title>Draft genome of Moraxella lacunata CCUG 57757A.</title>
        <authorList>
            <person name="Salva-Serra F."/>
            <person name="Engstrom-Jakobsson H."/>
            <person name="Thorell K."/>
            <person name="Gonzales-Siles L."/>
            <person name="Karlsson R."/>
            <person name="Boulund F."/>
            <person name="Engstrand L."/>
            <person name="Kristiansson E."/>
            <person name="Moore E."/>
        </authorList>
    </citation>
    <scope>NUCLEOTIDE SEQUENCE [LARGE SCALE GENOMIC DNA]</scope>
    <source>
        <strain evidence="2 3">CCUG 57757A</strain>
    </source>
</reference>
<protein>
    <submittedName>
        <fullName evidence="2">Uncharacterized protein</fullName>
    </submittedName>
</protein>
<accession>A0A1B8Q871</accession>
<dbReference type="AlphaFoldDB" id="A0A1B8Q871"/>
<evidence type="ECO:0000313" key="3">
    <source>
        <dbReference type="Proteomes" id="UP000092607"/>
    </source>
</evidence>
<name>A0A1B8Q871_MORLA</name>
<dbReference type="EMBL" id="LZMS01000002">
    <property type="protein sequence ID" value="OBX67277.1"/>
    <property type="molecule type" value="Genomic_DNA"/>
</dbReference>
<sequence>MAITSDKLPLPLTRRQHDKPPSEHLPLALNRKLGTLDMVLPTPTDPTPKPTEPTPKRQNPVMVAFDSLTSSSQGVNIDRRVSRASDDVARAFGVLYGDTLTMAYGRDMSTRHFVHIAHGADSAMGTPYLIGSIYRHTWQALIALNHAHHISVGGGVGLFSCNPAQYGAKGYLQSCTQGNLSDVLGLFSDNTHHIGSTLIARPSTHTITHSTPVPCRYYPIPETEPDKPDSYCSIRPPSDRLPLALRRKRGEHPAGSLPLPLLCWHDLPPTTTPNLGAYIVHNTITATIGGIHVNPLSFSIKTDMDSFCWQGHIEIPTKDFAKIKGKLGSRGNEPMISVVINNRRFVIMGEELSKNRSFVNHSYTLSGRSVTARLSADYATNKQGGLNQTLFASQLCQQALANTGMTAEYQAPDWLIGAGVYSTDKTPIVILSDVAHASGAFVLSHAHEPQLTIKPRYKIPAWELATAEPNLILGLDPIKQISEQQRVSPAYDNVWLTSTSRLDNVYRKQSARTAEAPIQSDELFTDQIATIAKGVQILSESGTHMDMTVTTRWADKYGLPLATLGDIWQINDEGGYKAVVVSVDVQVKVENGVPSVWQAVGLDRYMGN</sequence>
<feature type="region of interest" description="Disordered" evidence="1">
    <location>
        <begin position="1"/>
        <end position="25"/>
    </location>
</feature>
<dbReference type="Proteomes" id="UP000092607">
    <property type="component" value="Unassembled WGS sequence"/>
</dbReference>
<gene>
    <name evidence="2" type="ORF">A9309_01325</name>
</gene>
<comment type="caution">
    <text evidence="2">The sequence shown here is derived from an EMBL/GenBank/DDBJ whole genome shotgun (WGS) entry which is preliminary data.</text>
</comment>
<dbReference type="OrthoDB" id="8609885at2"/>
<dbReference type="RefSeq" id="WP_065256113.1">
    <property type="nucleotide sequence ID" value="NZ_LZDR01000062.1"/>
</dbReference>
<evidence type="ECO:0000256" key="1">
    <source>
        <dbReference type="SAM" id="MobiDB-lite"/>
    </source>
</evidence>
<proteinExistence type="predicted"/>
<organism evidence="2 3">
    <name type="scientific">Moraxella lacunata</name>
    <dbReference type="NCBI Taxonomy" id="477"/>
    <lineage>
        <taxon>Bacteria</taxon>
        <taxon>Pseudomonadati</taxon>
        <taxon>Pseudomonadota</taxon>
        <taxon>Gammaproteobacteria</taxon>
        <taxon>Moraxellales</taxon>
        <taxon>Moraxellaceae</taxon>
        <taxon>Moraxella</taxon>
    </lineage>
</organism>
<evidence type="ECO:0000313" key="2">
    <source>
        <dbReference type="EMBL" id="OBX67277.1"/>
    </source>
</evidence>